<dbReference type="KEGG" id="bcoh:BC6307_19655"/>
<dbReference type="InterPro" id="IPR057309">
    <property type="entry name" value="PcsB_CC"/>
</dbReference>
<dbReference type="EMBL" id="CP018866">
    <property type="protein sequence ID" value="AST93319.1"/>
    <property type="molecule type" value="Genomic_DNA"/>
</dbReference>
<dbReference type="STRING" id="1314751.GCA_001591425_04220"/>
<feature type="compositionally biased region" description="Low complexity" evidence="3">
    <location>
        <begin position="274"/>
        <end position="293"/>
    </location>
</feature>
<dbReference type="CDD" id="cd12797">
    <property type="entry name" value="M23_peptidase"/>
    <property type="match status" value="1"/>
</dbReference>
<dbReference type="Pfam" id="PF01551">
    <property type="entry name" value="Peptidase_M23"/>
    <property type="match status" value="1"/>
</dbReference>
<evidence type="ECO:0000256" key="3">
    <source>
        <dbReference type="SAM" id="MobiDB-lite"/>
    </source>
</evidence>
<protein>
    <submittedName>
        <fullName evidence="6">Peptidase M23</fullName>
    </submittedName>
</protein>
<dbReference type="PANTHER" id="PTHR21666">
    <property type="entry name" value="PEPTIDASE-RELATED"/>
    <property type="match status" value="1"/>
</dbReference>
<dbReference type="InterPro" id="IPR011055">
    <property type="entry name" value="Dup_hybrid_motif"/>
</dbReference>
<evidence type="ECO:0000313" key="6">
    <source>
        <dbReference type="EMBL" id="AST93319.1"/>
    </source>
</evidence>
<evidence type="ECO:0000313" key="7">
    <source>
        <dbReference type="Proteomes" id="UP000215224"/>
    </source>
</evidence>
<accession>A0A223KV05</accession>
<dbReference type="InterPro" id="IPR050570">
    <property type="entry name" value="Cell_wall_metabolism_enzyme"/>
</dbReference>
<evidence type="ECO:0000259" key="4">
    <source>
        <dbReference type="Pfam" id="PF01551"/>
    </source>
</evidence>
<feature type="compositionally biased region" description="Basic and acidic residues" evidence="3">
    <location>
        <begin position="254"/>
        <end position="273"/>
    </location>
</feature>
<reference evidence="6 7" key="1">
    <citation type="submission" date="2016-12" db="EMBL/GenBank/DDBJ databases">
        <title>The whole genome sequencing and assembly of Bacillus cohnii DSM 6307T strain.</title>
        <authorList>
            <person name="Lee Y.-J."/>
            <person name="Yi H."/>
            <person name="Bahn Y.-S."/>
            <person name="Kim J.F."/>
            <person name="Lee D.-W."/>
        </authorList>
    </citation>
    <scope>NUCLEOTIDE SEQUENCE [LARGE SCALE GENOMIC DNA]</scope>
    <source>
        <strain evidence="6 7">DSM 6307</strain>
    </source>
</reference>
<feature type="domain" description="Peptidoglycan hydrolase PcsB coiled-coil" evidence="5">
    <location>
        <begin position="107"/>
        <end position="181"/>
    </location>
</feature>
<dbReference type="Pfam" id="PF24568">
    <property type="entry name" value="CC_PcsB"/>
    <property type="match status" value="1"/>
</dbReference>
<dbReference type="Gene3D" id="6.10.250.3150">
    <property type="match status" value="1"/>
</dbReference>
<feature type="region of interest" description="Disordered" evidence="3">
    <location>
        <begin position="252"/>
        <end position="313"/>
    </location>
</feature>
<organism evidence="6 7">
    <name type="scientific">Sutcliffiella cohnii</name>
    <dbReference type="NCBI Taxonomy" id="33932"/>
    <lineage>
        <taxon>Bacteria</taxon>
        <taxon>Bacillati</taxon>
        <taxon>Bacillota</taxon>
        <taxon>Bacilli</taxon>
        <taxon>Bacillales</taxon>
        <taxon>Bacillaceae</taxon>
        <taxon>Sutcliffiella</taxon>
    </lineage>
</organism>
<dbReference type="PANTHER" id="PTHR21666:SF270">
    <property type="entry name" value="MUREIN HYDROLASE ACTIVATOR ENVC"/>
    <property type="match status" value="1"/>
</dbReference>
<evidence type="ECO:0000256" key="2">
    <source>
        <dbReference type="SAM" id="Coils"/>
    </source>
</evidence>
<evidence type="ECO:0000256" key="1">
    <source>
        <dbReference type="ARBA" id="ARBA00022729"/>
    </source>
</evidence>
<keyword evidence="1" id="KW-0732">Signal</keyword>
<name>A0A223KV05_9BACI</name>
<keyword evidence="7" id="KW-1185">Reference proteome</keyword>
<gene>
    <name evidence="6" type="ORF">BC6307_19655</name>
</gene>
<keyword evidence="2" id="KW-0175">Coiled coil</keyword>
<proteinExistence type="predicted"/>
<dbReference type="AlphaFoldDB" id="A0A223KV05"/>
<dbReference type="GO" id="GO:0004222">
    <property type="term" value="F:metalloendopeptidase activity"/>
    <property type="evidence" value="ECO:0007669"/>
    <property type="project" value="TreeGrafter"/>
</dbReference>
<dbReference type="SUPFAM" id="SSF51261">
    <property type="entry name" value="Duplicated hybrid motif"/>
    <property type="match status" value="1"/>
</dbReference>
<evidence type="ECO:0000259" key="5">
    <source>
        <dbReference type="Pfam" id="PF24568"/>
    </source>
</evidence>
<feature type="coiled-coil region" evidence="2">
    <location>
        <begin position="30"/>
        <end position="124"/>
    </location>
</feature>
<feature type="domain" description="M23ase beta-sheet core" evidence="4">
    <location>
        <begin position="323"/>
        <end position="417"/>
    </location>
</feature>
<sequence>MRRKIGIGIIAAVIGLSVVFSTNYSDTTFANGLQEKLNENKEAQSNLESSLNEKQEEVNKLQAEQAQTEAEITRLDKAVEETKAKIRTKKDEIETTRQEIEQLKKEIEVLMERIERRTALLEDRARTFQTGGGAINYIDVVLGAQSFSDFIDRVNAVALILQADRDIVQAHEDDLKLLEDKELELRSKLTNLETQLTELEGLEKSLEGQIAEKAKIMDKLKKQEQEAMHEIHEIEDEAAFLRAQERAIQSQIKAEAERKKREEEERKRREAEQAKQASSNSGGSSGGNNSTGTAPAPAVTSGNFMRPATGRVTSEFGPRWGTFHYGIDIGKNGRKEDVPIVAAASGTVFRSSYTPSYGNAIFITHNIDGQVWTTVYAHLENRAVGEGQYVEKGQYLGMMGNTGHSTGPHLHFELHKGPYQFPRVNAVNPRNYINF</sequence>
<dbReference type="Proteomes" id="UP000215224">
    <property type="component" value="Chromosome"/>
</dbReference>
<dbReference type="Gene3D" id="2.70.70.10">
    <property type="entry name" value="Glucose Permease (Domain IIA)"/>
    <property type="match status" value="1"/>
</dbReference>
<dbReference type="RefSeq" id="WP_066420384.1">
    <property type="nucleotide sequence ID" value="NZ_CP018866.1"/>
</dbReference>
<dbReference type="InterPro" id="IPR016047">
    <property type="entry name" value="M23ase_b-sheet_dom"/>
</dbReference>